<dbReference type="EMBL" id="EF081870">
    <property type="protein sequence ID" value="ABK21251.1"/>
    <property type="molecule type" value="mRNA"/>
</dbReference>
<protein>
    <submittedName>
        <fullName evidence="1">Uncharacterized protein</fullName>
    </submittedName>
</protein>
<reference evidence="1" key="1">
    <citation type="journal article" date="2008" name="BMC Genomics">
        <title>A conifer genomics resource of 200,000 spruce (Picea spp.) ESTs and 6,464 high-quality, sequence-finished full-length cDNAs for Sitka spruce (Picea sitchensis).</title>
        <authorList>
            <person name="Ralph S.G."/>
            <person name="Chun H.J."/>
            <person name="Kolosova N."/>
            <person name="Cooper D."/>
            <person name="Oddy C."/>
            <person name="Ritland C.E."/>
            <person name="Kirkpatrick R."/>
            <person name="Moore R."/>
            <person name="Barber S."/>
            <person name="Holt R.A."/>
            <person name="Jones S.J."/>
            <person name="Marra M.A."/>
            <person name="Douglas C.J."/>
            <person name="Ritland K."/>
            <person name="Bohlmann J."/>
        </authorList>
    </citation>
    <scope>NUCLEOTIDE SEQUENCE</scope>
    <source>
        <tissue evidence="1">Bark</tissue>
    </source>
</reference>
<name>A9NKU0_PICSI</name>
<proteinExistence type="evidence at transcript level"/>
<dbReference type="AlphaFoldDB" id="A9NKU0"/>
<evidence type="ECO:0000313" key="1">
    <source>
        <dbReference type="EMBL" id="ABK21251.1"/>
    </source>
</evidence>
<organism evidence="1">
    <name type="scientific">Picea sitchensis</name>
    <name type="common">Sitka spruce</name>
    <name type="synonym">Pinus sitchensis</name>
    <dbReference type="NCBI Taxonomy" id="3332"/>
    <lineage>
        <taxon>Eukaryota</taxon>
        <taxon>Viridiplantae</taxon>
        <taxon>Streptophyta</taxon>
        <taxon>Embryophyta</taxon>
        <taxon>Tracheophyta</taxon>
        <taxon>Spermatophyta</taxon>
        <taxon>Pinopsida</taxon>
        <taxon>Pinidae</taxon>
        <taxon>Conifers I</taxon>
        <taxon>Pinales</taxon>
        <taxon>Pinaceae</taxon>
        <taxon>Picea</taxon>
    </lineage>
</organism>
<accession>A9NKU0</accession>
<sequence>MAGVLDLVSSVVLYIPSSRNIPLMLKDLSVAARTLHLFLQRTIATSDMLRTAAYSAGTPSEDDSYYENVRRSTIQWNNLMAGYGGSV</sequence>